<evidence type="ECO:0000313" key="2">
    <source>
        <dbReference type="Proteomes" id="UP001597299"/>
    </source>
</evidence>
<organism evidence="1 2">
    <name type="scientific">Ancylobacter oerskovii</name>
    <dbReference type="NCBI Taxonomy" id="459519"/>
    <lineage>
        <taxon>Bacteria</taxon>
        <taxon>Pseudomonadati</taxon>
        <taxon>Pseudomonadota</taxon>
        <taxon>Alphaproteobacteria</taxon>
        <taxon>Hyphomicrobiales</taxon>
        <taxon>Xanthobacteraceae</taxon>
        <taxon>Ancylobacter</taxon>
    </lineage>
</organism>
<evidence type="ECO:0000313" key="1">
    <source>
        <dbReference type="EMBL" id="MFD2138811.1"/>
    </source>
</evidence>
<accession>A0ABW4YR57</accession>
<sequence length="291" mass="32290">MATTEMPNWFVTQFNKRAQHIYQAKGNRLKGTVAGADRIEANEAKWRLVGKGEAKEFQRGQAATPANTGRGIVGAPLKTFQFFDEVHDYDSDRAADPNGAQEKEKIFEQGGMALGRSADREIMNVLNTGAATAGNNFIDLGTTAFDAAAAMTMCQRLQAADVPWEGQVYCPLPSLLWNQLLSAKVVNSSDHVGQDLPFVKSTDTRFWNGVNWFLLSDSFFPVPAANKFDVFLYHKEAVGHAPHTELKTYWTWLNKFTCWEVNMLSKGANVLLQQEGIVRLRAPSNTAITLN</sequence>
<protein>
    <submittedName>
        <fullName evidence="1">Phage capsid protein</fullName>
    </submittedName>
</protein>
<dbReference type="Proteomes" id="UP001597299">
    <property type="component" value="Unassembled WGS sequence"/>
</dbReference>
<dbReference type="EMBL" id="JBHUHD010000001">
    <property type="protein sequence ID" value="MFD2138811.1"/>
    <property type="molecule type" value="Genomic_DNA"/>
</dbReference>
<gene>
    <name evidence="1" type="ORF">ACFSNC_00215</name>
</gene>
<dbReference type="RefSeq" id="WP_213355457.1">
    <property type="nucleotide sequence ID" value="NZ_JAHBGB010000044.1"/>
</dbReference>
<dbReference type="InterPro" id="IPR045565">
    <property type="entry name" value="Phage_capsid_2"/>
</dbReference>
<proteinExistence type="predicted"/>
<reference evidence="2" key="1">
    <citation type="journal article" date="2019" name="Int. J. Syst. Evol. Microbiol.">
        <title>The Global Catalogue of Microorganisms (GCM) 10K type strain sequencing project: providing services to taxonomists for standard genome sequencing and annotation.</title>
        <authorList>
            <consortium name="The Broad Institute Genomics Platform"/>
            <consortium name="The Broad Institute Genome Sequencing Center for Infectious Disease"/>
            <person name="Wu L."/>
            <person name="Ma J."/>
        </authorList>
    </citation>
    <scope>NUCLEOTIDE SEQUENCE [LARGE SCALE GENOMIC DNA]</scope>
    <source>
        <strain evidence="2">CCM 7435</strain>
    </source>
</reference>
<keyword evidence="2" id="KW-1185">Reference proteome</keyword>
<dbReference type="Pfam" id="PF19821">
    <property type="entry name" value="Phage_capsid_2"/>
    <property type="match status" value="1"/>
</dbReference>
<comment type="caution">
    <text evidence="1">The sequence shown here is derived from an EMBL/GenBank/DDBJ whole genome shotgun (WGS) entry which is preliminary data.</text>
</comment>
<name>A0ABW4YR57_9HYPH</name>